<proteinExistence type="predicted"/>
<evidence type="ECO:0000313" key="1">
    <source>
        <dbReference type="EMBL" id="MBV0901417.1"/>
    </source>
</evidence>
<dbReference type="EMBL" id="JAHQXE010000002">
    <property type="protein sequence ID" value="MBV0901417.1"/>
    <property type="molecule type" value="Genomic_DNA"/>
</dbReference>
<evidence type="ECO:0000313" key="2">
    <source>
        <dbReference type="Proteomes" id="UP001166304"/>
    </source>
</evidence>
<keyword evidence="2" id="KW-1185">Reference proteome</keyword>
<name>A0AA41G778_9EURY</name>
<dbReference type="Proteomes" id="UP001166304">
    <property type="component" value="Unassembled WGS sequence"/>
</dbReference>
<comment type="caution">
    <text evidence="1">The sequence shown here is derived from an EMBL/GenBank/DDBJ whole genome shotgun (WGS) entry which is preliminary data.</text>
</comment>
<dbReference type="AlphaFoldDB" id="A0AA41G778"/>
<accession>A0AA41G778</accession>
<organism evidence="1 2">
    <name type="scientific">Haloarcula salina</name>
    <dbReference type="NCBI Taxonomy" id="1429914"/>
    <lineage>
        <taxon>Archaea</taxon>
        <taxon>Methanobacteriati</taxon>
        <taxon>Methanobacteriota</taxon>
        <taxon>Stenosarchaea group</taxon>
        <taxon>Halobacteria</taxon>
        <taxon>Halobacteriales</taxon>
        <taxon>Haloarculaceae</taxon>
        <taxon>Haloarcula</taxon>
    </lineage>
</organism>
<dbReference type="RefSeq" id="WP_162412630.1">
    <property type="nucleotide sequence ID" value="NZ_JAHQXE010000002.1"/>
</dbReference>
<sequence>MDLTRNKKIRKAWPGGGYASVYRYNLSDEKGDEILTRLRSSVDSDSNDYDQHPQSVSREYWVKYYLEEFGDEIGISIHANLDKKVSGKRGDYEVVHDGKQKVLEVEKDVSDFLKHGHSTDGKSGWSDPASIDLVFAATDRNDRKSEIDVPVIVSAEQDYDDTDAPAFSQWYDRVNDIKSAKEALYYHLLNAVYSHYCKGVPSLPDFNRLAGDLDEYSLKMNKRYLTAIHSVMGDQAKLHTDSVLFDSDTESIQSEDSFSDVKERVIDSVEESYSEGESWDCPKCNQPMVALGQNRFTYEPDMQEMTEGQFAEQVAAQQGGFFEEGIHGETLTVSYCFGCLVVGAKAPRDSEAMYIDNTEPFQLPDEEN</sequence>
<reference evidence="1" key="1">
    <citation type="submission" date="2021-06" db="EMBL/GenBank/DDBJ databases">
        <title>New haloarchaea isolates fom saline soil.</title>
        <authorList>
            <person name="Duran-Viseras A."/>
            <person name="Sanchez-Porro C.S."/>
            <person name="Ventosa A."/>
        </authorList>
    </citation>
    <scope>NUCLEOTIDE SEQUENCE</scope>
    <source>
        <strain evidence="1">JCM 18369</strain>
    </source>
</reference>
<gene>
    <name evidence="1" type="ORF">KTS37_06395</name>
</gene>
<protein>
    <submittedName>
        <fullName evidence="1">Uncharacterized protein</fullName>
    </submittedName>
</protein>